<dbReference type="Proteomes" id="UP000031666">
    <property type="component" value="Unassembled WGS sequence"/>
</dbReference>
<name>A0A0B8Q3D5_9VIBR</name>
<comment type="caution">
    <text evidence="1">The sequence shown here is derived from an EMBL/GenBank/DDBJ whole genome shotgun (WGS) entry which is preliminary data.</text>
</comment>
<accession>A0A0B8Q3D5</accession>
<protein>
    <submittedName>
        <fullName evidence="1">ABC-type amino acid transport</fullName>
    </submittedName>
</protein>
<evidence type="ECO:0000313" key="1">
    <source>
        <dbReference type="EMBL" id="GAM73026.1"/>
    </source>
</evidence>
<proteinExistence type="predicted"/>
<evidence type="ECO:0000313" key="2">
    <source>
        <dbReference type="Proteomes" id="UP000031666"/>
    </source>
</evidence>
<dbReference type="STRING" id="1481914.JCM19241_2481"/>
<dbReference type="AlphaFoldDB" id="A0A0B8Q3D5"/>
<dbReference type="EMBL" id="BBSC01000001">
    <property type="protein sequence ID" value="GAM73026.1"/>
    <property type="molecule type" value="Genomic_DNA"/>
</dbReference>
<reference evidence="1 2" key="1">
    <citation type="submission" date="2015-01" db="EMBL/GenBank/DDBJ databases">
        <title>Vibrio sp. C94 JCM 19241 whole genome shotgun sequence.</title>
        <authorList>
            <person name="Sawabe T."/>
            <person name="Meirelles P."/>
            <person name="Feng G."/>
            <person name="Sayaka M."/>
            <person name="Hattori M."/>
            <person name="Ohkuma M."/>
        </authorList>
    </citation>
    <scope>NUCLEOTIDE SEQUENCE [LARGE SCALE GENOMIC DNA]</scope>
    <source>
        <strain evidence="2">JCM 19241</strain>
    </source>
</reference>
<sequence length="309" mass="34568">MKRRFTIRFTVISLFVMATVLTAGIAIALQYHFSKQQVLKHTLFEYRATAQTIAHDVNRLDDYFSNSTELLSQIGMPLAEFEQGAFTRDVFITLLEASPHFYSIYVGQADGDFFQLINLEAMRDLRARLGASAQDRWVVARVTPENKTRELTFLTSELKITATRSEFSRYQANQRPWFVGADDGELFKTQPYLFQVVPVSGQTYSKVIHGTDAVVGIDVVLGSIALDIANEIGNALNHDGVEFFIYGETGNLGAGSRLEHLKSLPEVEPMQLSPELEQLVKSMGTIKVSNEANWPPLDFSLRGQPSVHG</sequence>
<gene>
    <name evidence="1" type="ORF">JCM19241_2481</name>
</gene>
<organism evidence="1 2">
    <name type="scientific">Vibrio ishigakensis</name>
    <dbReference type="NCBI Taxonomy" id="1481914"/>
    <lineage>
        <taxon>Bacteria</taxon>
        <taxon>Pseudomonadati</taxon>
        <taxon>Pseudomonadota</taxon>
        <taxon>Gammaproteobacteria</taxon>
        <taxon>Vibrionales</taxon>
        <taxon>Vibrionaceae</taxon>
        <taxon>Vibrio</taxon>
    </lineage>
</organism>
<reference evidence="1 2" key="2">
    <citation type="submission" date="2015-01" db="EMBL/GenBank/DDBJ databases">
        <authorList>
            <consortium name="NBRP consortium"/>
            <person name="Sawabe T."/>
            <person name="Meirelles P."/>
            <person name="Feng G."/>
            <person name="Sayaka M."/>
            <person name="Hattori M."/>
            <person name="Ohkuma M."/>
        </authorList>
    </citation>
    <scope>NUCLEOTIDE SEQUENCE [LARGE SCALE GENOMIC DNA]</scope>
    <source>
        <strain evidence="2">JCM 19241</strain>
    </source>
</reference>